<accession>A0A8T9MX41</accession>
<proteinExistence type="predicted"/>
<dbReference type="Proteomes" id="UP000831534">
    <property type="component" value="Chromosome"/>
</dbReference>
<evidence type="ECO:0000313" key="2">
    <source>
        <dbReference type="Proteomes" id="UP000831534"/>
    </source>
</evidence>
<reference evidence="1" key="1">
    <citation type="submission" date="2021-12" db="EMBL/GenBank/DDBJ databases">
        <authorList>
            <person name="Veyrier F.J."/>
        </authorList>
    </citation>
    <scope>NUCLEOTIDE SEQUENCE</scope>
    <source>
        <strain evidence="1">17694</strain>
    </source>
</reference>
<reference evidence="1" key="2">
    <citation type="journal article" date="2022" name="Res Sq">
        <title>Evolution of multicellular longitudinally dividing oral cavity symbionts (Neisseriaceae).</title>
        <authorList>
            <person name="Nyongesa S."/>
            <person name="Weber P."/>
            <person name="Bernet E."/>
            <person name="Pullido F."/>
            <person name="Nieckarz M."/>
            <person name="Delaby M."/>
            <person name="Nieves C."/>
            <person name="Viehboeck T."/>
            <person name="Krause N."/>
            <person name="Rivera-Millot A."/>
            <person name="Nakamura A."/>
            <person name="Vischer N."/>
            <person name="VanNieuwenhze M."/>
            <person name="Brun Y."/>
            <person name="Cava F."/>
            <person name="Bulgheresi S."/>
            <person name="Veyrier F."/>
        </authorList>
    </citation>
    <scope>NUCLEOTIDE SEQUENCE</scope>
    <source>
        <strain evidence="1">17694</strain>
    </source>
</reference>
<sequence>MTEETLRRHSRECGNPLPDVCEAMFYQRFLKLVLDSRLCGHDGVAFFQAIDDVP</sequence>
<evidence type="ECO:0000313" key="1">
    <source>
        <dbReference type="EMBL" id="UOP05435.1"/>
    </source>
</evidence>
<dbReference type="AlphaFoldDB" id="A0A8T9MX41"/>
<gene>
    <name evidence="1" type="ORF">LVJ77_04545</name>
</gene>
<dbReference type="EMBL" id="CP091521">
    <property type="protein sequence ID" value="UOP05435.1"/>
    <property type="molecule type" value="Genomic_DNA"/>
</dbReference>
<keyword evidence="2" id="KW-1185">Reference proteome</keyword>
<name>A0A8T9MX41_9NEIS</name>
<protein>
    <submittedName>
        <fullName evidence="1">Uncharacterized protein</fullName>
    </submittedName>
</protein>
<organism evidence="1 2">
    <name type="scientific">Conchiformibius kuhniae</name>
    <dbReference type="NCBI Taxonomy" id="211502"/>
    <lineage>
        <taxon>Bacteria</taxon>
        <taxon>Pseudomonadati</taxon>
        <taxon>Pseudomonadota</taxon>
        <taxon>Betaproteobacteria</taxon>
        <taxon>Neisseriales</taxon>
        <taxon>Neisseriaceae</taxon>
        <taxon>Conchiformibius</taxon>
    </lineage>
</organism>